<dbReference type="PANTHER" id="PTHR44324:SF3">
    <property type="entry name" value="WD REPEAT-CONTAINING PROTEIN 49-LIKE"/>
    <property type="match status" value="1"/>
</dbReference>
<feature type="compositionally biased region" description="Basic and acidic residues" evidence="4">
    <location>
        <begin position="1126"/>
        <end position="1135"/>
    </location>
</feature>
<dbReference type="PROSITE" id="PS50294">
    <property type="entry name" value="WD_REPEATS_REGION"/>
    <property type="match status" value="1"/>
</dbReference>
<keyword evidence="5" id="KW-1185">Reference proteome</keyword>
<feature type="compositionally biased region" description="Polar residues" evidence="4">
    <location>
        <begin position="1039"/>
        <end position="1051"/>
    </location>
</feature>
<dbReference type="InterPro" id="IPR036322">
    <property type="entry name" value="WD40_repeat_dom_sf"/>
</dbReference>
<evidence type="ECO:0000313" key="6">
    <source>
        <dbReference type="RefSeq" id="XP_026680436.1"/>
    </source>
</evidence>
<dbReference type="PROSITE" id="PS50082">
    <property type="entry name" value="WD_REPEATS_2"/>
    <property type="match status" value="2"/>
</dbReference>
<gene>
    <name evidence="6" type="primary">LOC103510640</name>
</gene>
<dbReference type="InterPro" id="IPR001680">
    <property type="entry name" value="WD40_rpt"/>
</dbReference>
<feature type="compositionally biased region" description="Low complexity" evidence="4">
    <location>
        <begin position="1079"/>
        <end position="1091"/>
    </location>
</feature>
<evidence type="ECO:0000313" key="5">
    <source>
        <dbReference type="Proteomes" id="UP000079169"/>
    </source>
</evidence>
<dbReference type="Gene3D" id="2.130.10.10">
    <property type="entry name" value="YVTN repeat-like/Quinoprotein amine dehydrogenase"/>
    <property type="match status" value="1"/>
</dbReference>
<dbReference type="PANTHER" id="PTHR44324">
    <property type="entry name" value="WD40 REPEAT DOMAIN 95"/>
    <property type="match status" value="1"/>
</dbReference>
<dbReference type="KEGG" id="dci:103510640"/>
<dbReference type="PaxDb" id="121845-A0A3Q0IVY5"/>
<dbReference type="Pfam" id="PF00400">
    <property type="entry name" value="WD40"/>
    <property type="match status" value="2"/>
</dbReference>
<name>A0A3Q0IVY5_DIACI</name>
<accession>A0A3Q0IVY5</accession>
<dbReference type="STRING" id="121845.A0A3Q0IVY5"/>
<feature type="repeat" description="WD" evidence="3">
    <location>
        <begin position="748"/>
        <end position="773"/>
    </location>
</feature>
<evidence type="ECO:0000256" key="3">
    <source>
        <dbReference type="PROSITE-ProRule" id="PRU00221"/>
    </source>
</evidence>
<feature type="region of interest" description="Disordered" evidence="4">
    <location>
        <begin position="1032"/>
        <end position="1141"/>
    </location>
</feature>
<evidence type="ECO:0000256" key="4">
    <source>
        <dbReference type="SAM" id="MobiDB-lite"/>
    </source>
</evidence>
<dbReference type="InterPro" id="IPR015943">
    <property type="entry name" value="WD40/YVTN_repeat-like_dom_sf"/>
</dbReference>
<dbReference type="InterPro" id="IPR051242">
    <property type="entry name" value="WD-EF-hand_domain"/>
</dbReference>
<dbReference type="GeneID" id="103510640"/>
<keyword evidence="2" id="KW-0677">Repeat</keyword>
<protein>
    <submittedName>
        <fullName evidence="6">Uncharacterized protein LOC103510640</fullName>
    </submittedName>
</protein>
<dbReference type="Proteomes" id="UP000079169">
    <property type="component" value="Unplaced"/>
</dbReference>
<dbReference type="InterPro" id="IPR019775">
    <property type="entry name" value="WD40_repeat_CS"/>
</dbReference>
<keyword evidence="1 3" id="KW-0853">WD repeat</keyword>
<dbReference type="SMART" id="SM00320">
    <property type="entry name" value="WD40"/>
    <property type="match status" value="4"/>
</dbReference>
<dbReference type="RefSeq" id="XP_026680436.1">
    <property type="nucleotide sequence ID" value="XM_026824635.1"/>
</dbReference>
<dbReference type="SUPFAM" id="SSF50978">
    <property type="entry name" value="WD40 repeat-like"/>
    <property type="match status" value="1"/>
</dbReference>
<evidence type="ECO:0000256" key="1">
    <source>
        <dbReference type="ARBA" id="ARBA00022574"/>
    </source>
</evidence>
<organism evidence="5 6">
    <name type="scientific">Diaphorina citri</name>
    <name type="common">Asian citrus psyllid</name>
    <dbReference type="NCBI Taxonomy" id="121845"/>
    <lineage>
        <taxon>Eukaryota</taxon>
        <taxon>Metazoa</taxon>
        <taxon>Ecdysozoa</taxon>
        <taxon>Arthropoda</taxon>
        <taxon>Hexapoda</taxon>
        <taxon>Insecta</taxon>
        <taxon>Pterygota</taxon>
        <taxon>Neoptera</taxon>
        <taxon>Paraneoptera</taxon>
        <taxon>Hemiptera</taxon>
        <taxon>Sternorrhyncha</taxon>
        <taxon>Psylloidea</taxon>
        <taxon>Psyllidae</taxon>
        <taxon>Diaphorininae</taxon>
        <taxon>Diaphorina</taxon>
    </lineage>
</organism>
<feature type="repeat" description="WD" evidence="3">
    <location>
        <begin position="784"/>
        <end position="825"/>
    </location>
</feature>
<dbReference type="CTD" id="26067056"/>
<dbReference type="PROSITE" id="PS00678">
    <property type="entry name" value="WD_REPEATS_1"/>
    <property type="match status" value="1"/>
</dbReference>
<sequence length="1141" mass="128535">MFQHISTIKNCSFGPDKKQRAMDSFIYIKSPKQAEFVTIKVDEKVHESEVGHLMYFSATTSLLSCSRDATSSLVSRRLDQCRGSPAYTHSAEELFDHLSADNVAEYRHVIWWEQVLDCIMERMARQNVEETEWKPVMSIRSSFGTLADTSLEVDLLDRLDSDDLWELRKQFGIEEPTSTLSTTFANQPLYCGLPLTKQEFVESITKVIGSPAYTHSAEELFDHLSADNVAEYRHVIWWEQVLDCIMERMARQNVEETEWKPVPEDQVQIHTMTFCKREVIVKVVQMEATSTFCYTMISKCSRNGEVIVKVVQMEATSTFCYTMISKFGHAGVYDGRLNLLLTYQIPLGVGGGQEESKKATSWVTDAVYLPDALYLCVAASNRSLHFYDVSGIDHAPTFLVSDTSLEVDLLDRLDSDDLWELRKQFGIEEPTSTLSTTFANQPLYCGLPLTKQEFVESITKVIGSPAYTHSAEELFDHLSADNVAEYRHVIWWEQVLDCIMERMARQNVEETEWKPVPEDQVQIHTMTFCKREVIVKVVQMEATSTFCYTMISKFGHAGVYDGRLNLLLTYQIPLGVGGGQEESKKATSWVTDAVYLPDALYLCVAASNRSLHFYDVSGIDHAPTFLVSGFPDCPEVLKYCVGSPSKLFIGDDHGDITIMNFKHPTWSLFARQNSVSSNLYFWKELSEQAEFVTIKVDEKVHESEVGHLMYFSATTSLLSCSRDATSSLVSRRLDQCRGPYVFNIPRGVRCFHMDRDLQVLVTGSADAIVRLWNPVVTKCPMTSLFGHKYAVEDVRILKSRNIVLSVALDGELRVWDIEDHYCMQTVQLKFSFTNRLGEFGKQCIYPGPLQAVPPDLRQPKSPSSTASTVQNERILSEYTSLREKYENNEEWNRSHILIACKNQMAMVKLNRRDITEVSPRSIRDPAPPPPYDKPVHVPALWNKYDTILNVPLIQEPGHESRLEGSDSFEEGMMGSTMPRLTFPMNSLRIHTRRATQNINLEEMSKLVDQCAPHLAINLMDLGKLSTSLPVIHPTRHQKGTNTNLTPVTPTSERPKSVRTPTSDTKGKIASPAGTKGKIASPAATKTSPSSHTKVKLAGLSDTKLKPASPVADAKLKLAGPGSKSNVKREGSAPRDRSKKKL</sequence>
<reference evidence="6" key="1">
    <citation type="submission" date="2025-08" db="UniProtKB">
        <authorList>
            <consortium name="RefSeq"/>
        </authorList>
    </citation>
    <scope>IDENTIFICATION</scope>
</reference>
<evidence type="ECO:0000256" key="2">
    <source>
        <dbReference type="ARBA" id="ARBA00022737"/>
    </source>
</evidence>
<proteinExistence type="predicted"/>
<dbReference type="AlphaFoldDB" id="A0A3Q0IVY5"/>